<dbReference type="NCBIfam" id="TIGR00078">
    <property type="entry name" value="nadC"/>
    <property type="match status" value="1"/>
</dbReference>
<comment type="subunit">
    <text evidence="4">Hexamer formed by 3 homodimers.</text>
</comment>
<feature type="binding site" evidence="13">
    <location>
        <position position="261"/>
    </location>
    <ligand>
        <name>substrate</name>
    </ligand>
</feature>
<evidence type="ECO:0000313" key="16">
    <source>
        <dbReference type="EMBL" id="AVR89555.1"/>
    </source>
</evidence>
<dbReference type="GO" id="GO:0009435">
    <property type="term" value="P:NAD+ biosynthetic process"/>
    <property type="evidence" value="ECO:0007669"/>
    <property type="project" value="UniProtKB-UniPathway"/>
</dbReference>
<dbReference type="InterPro" id="IPR037128">
    <property type="entry name" value="Quinolinate_PRibosylTase_N_sf"/>
</dbReference>
<keyword evidence="7 12" id="KW-0328">Glycosyltransferase</keyword>
<evidence type="ECO:0000313" key="17">
    <source>
        <dbReference type="Proteomes" id="UP000241885"/>
    </source>
</evidence>
<evidence type="ECO:0000256" key="1">
    <source>
        <dbReference type="ARBA" id="ARBA00003237"/>
    </source>
</evidence>
<evidence type="ECO:0000256" key="8">
    <source>
        <dbReference type="ARBA" id="ARBA00022679"/>
    </source>
</evidence>
<dbReference type="GO" id="GO:0005737">
    <property type="term" value="C:cytoplasm"/>
    <property type="evidence" value="ECO:0007669"/>
    <property type="project" value="TreeGrafter"/>
</dbReference>
<evidence type="ECO:0000256" key="3">
    <source>
        <dbReference type="ARBA" id="ARBA00009400"/>
    </source>
</evidence>
<evidence type="ECO:0000256" key="4">
    <source>
        <dbReference type="ARBA" id="ARBA00011218"/>
    </source>
</evidence>
<dbReference type="Proteomes" id="UP000241885">
    <property type="component" value="Chromosome"/>
</dbReference>
<dbReference type="InterPro" id="IPR004393">
    <property type="entry name" value="NadC"/>
</dbReference>
<evidence type="ECO:0000256" key="2">
    <source>
        <dbReference type="ARBA" id="ARBA00004893"/>
    </source>
</evidence>
<evidence type="ECO:0000256" key="5">
    <source>
        <dbReference type="ARBA" id="ARBA00011944"/>
    </source>
</evidence>
<feature type="binding site" evidence="13">
    <location>
        <position position="200"/>
    </location>
    <ligand>
        <name>substrate</name>
    </ligand>
</feature>
<evidence type="ECO:0000256" key="7">
    <source>
        <dbReference type="ARBA" id="ARBA00022676"/>
    </source>
</evidence>
<dbReference type="EC" id="2.4.2.19" evidence="5"/>
<dbReference type="FunFam" id="3.20.20.70:FF:000030">
    <property type="entry name" value="Nicotinate-nucleotide pyrophosphorylase, carboxylating"/>
    <property type="match status" value="1"/>
</dbReference>
<feature type="binding site" evidence="13">
    <location>
        <begin position="176"/>
        <end position="178"/>
    </location>
    <ligand>
        <name>substrate</name>
    </ligand>
</feature>
<dbReference type="InterPro" id="IPR022412">
    <property type="entry name" value="Quinolinate_PRibosylTrfase_N"/>
</dbReference>
<feature type="domain" description="Quinolinate phosphoribosyl transferase N-terminal" evidence="15">
    <location>
        <begin position="69"/>
        <end position="153"/>
    </location>
</feature>
<dbReference type="Gene3D" id="3.90.1170.20">
    <property type="entry name" value="Quinolinate phosphoribosyl transferase, N-terminal domain"/>
    <property type="match status" value="1"/>
</dbReference>
<sequence>MAGRLLCACTIRTPSLSAAVVIGRMQAEVDARIPAHIHSMAEIMLSEQLRVEIQRNVAASLAEDIGTGDLTARLVAADTEARGRVITRENAVICGTAWFDAAFAALSPAAVVHWHVKDGDTVQAGQVLCDIIARARVLLTAERTALNFLQLLSGTATVTRRFVDAVAGTRAKIVDTRKTLPGLRLAQKYAVAIGGGTNHRVGLYDGILIKENHIIAAGGIREVVAEARAIAPSNVFIEVEVENLGQLREALDAGVKMVLLDNMSLDDMREAVSVAAGRAELEASGGVNLERVRAIAETGVDRISIGTLTKDVRALDLSLRHVEA</sequence>
<dbReference type="Pfam" id="PF02749">
    <property type="entry name" value="QRPTase_N"/>
    <property type="match status" value="1"/>
</dbReference>
<keyword evidence="6" id="KW-0662">Pyridine nucleotide biosynthesis</keyword>
<evidence type="ECO:0000256" key="12">
    <source>
        <dbReference type="PIRNR" id="PIRNR006250"/>
    </source>
</evidence>
<evidence type="ECO:0000259" key="14">
    <source>
        <dbReference type="Pfam" id="PF01729"/>
    </source>
</evidence>
<comment type="similarity">
    <text evidence="3 12">Belongs to the NadC/ModD family.</text>
</comment>
<dbReference type="Pfam" id="PF01729">
    <property type="entry name" value="QRPTase_C"/>
    <property type="match status" value="1"/>
</dbReference>
<feature type="binding site" evidence="13">
    <location>
        <begin position="284"/>
        <end position="286"/>
    </location>
    <ligand>
        <name>substrate</name>
    </ligand>
</feature>
<organism evidence="16 17">
    <name type="scientific">Thauera aromatica K172</name>
    <dbReference type="NCBI Taxonomy" id="44139"/>
    <lineage>
        <taxon>Bacteria</taxon>
        <taxon>Pseudomonadati</taxon>
        <taxon>Pseudomonadota</taxon>
        <taxon>Betaproteobacteria</taxon>
        <taxon>Rhodocyclales</taxon>
        <taxon>Zoogloeaceae</taxon>
        <taxon>Thauera</taxon>
    </lineage>
</organism>
<dbReference type="SUPFAM" id="SSF51690">
    <property type="entry name" value="Nicotinate/Quinolinate PRTase C-terminal domain-like"/>
    <property type="match status" value="1"/>
</dbReference>
<comment type="function">
    <text evidence="1">Involved in the catabolism of quinolinic acid (QA).</text>
</comment>
<dbReference type="KEGG" id="tak:Tharo_2669"/>
<dbReference type="CDD" id="cd01572">
    <property type="entry name" value="QPRTase"/>
    <property type="match status" value="1"/>
</dbReference>
<dbReference type="GO" id="GO:0004514">
    <property type="term" value="F:nicotinate-nucleotide diphosphorylase (carboxylating) activity"/>
    <property type="evidence" value="ECO:0007669"/>
    <property type="project" value="UniProtKB-EC"/>
</dbReference>
<feature type="binding site" evidence="13">
    <location>
        <begin position="305"/>
        <end position="307"/>
    </location>
    <ligand>
        <name>substrate</name>
    </ligand>
</feature>
<name>A0A2R4BQE1_THAAR</name>
<evidence type="ECO:0000256" key="6">
    <source>
        <dbReference type="ARBA" id="ARBA00022642"/>
    </source>
</evidence>
<keyword evidence="8 12" id="KW-0808">Transferase</keyword>
<dbReference type="InterPro" id="IPR027277">
    <property type="entry name" value="NadC/ModD"/>
</dbReference>
<dbReference type="PANTHER" id="PTHR32179:SF3">
    <property type="entry name" value="NICOTINATE-NUCLEOTIDE PYROPHOSPHORYLASE [CARBOXYLATING]"/>
    <property type="match status" value="1"/>
</dbReference>
<gene>
    <name evidence="16" type="ORF">Tharo_2669</name>
</gene>
<dbReference type="SUPFAM" id="SSF54675">
    <property type="entry name" value="Nicotinate/Quinolinate PRTase N-terminal domain-like"/>
    <property type="match status" value="1"/>
</dbReference>
<dbReference type="UniPathway" id="UPA00253">
    <property type="reaction ID" value="UER00331"/>
</dbReference>
<feature type="binding site" evidence="13">
    <location>
        <position position="240"/>
    </location>
    <ligand>
        <name>substrate</name>
    </ligand>
</feature>
<dbReference type="FunFam" id="3.90.1170.20:FF:000001">
    <property type="entry name" value="Nicotinate-nucleotide diphosphorylase (Carboxylating)"/>
    <property type="match status" value="1"/>
</dbReference>
<feature type="domain" description="Quinolinate phosphoribosyl transferase C-terminal" evidence="14">
    <location>
        <begin position="156"/>
        <end position="320"/>
    </location>
</feature>
<reference evidence="16 17" key="1">
    <citation type="submission" date="2018-03" db="EMBL/GenBank/DDBJ databases">
        <title>Complete genome sequence of Thauera aromatica, a model organism for studying aromatic compound degradation under denitrifying conditions.</title>
        <authorList>
            <person name="Lo H.-Y."/>
            <person name="Goris T."/>
            <person name="Boll M."/>
            <person name="Mueller J.A."/>
        </authorList>
    </citation>
    <scope>NUCLEOTIDE SEQUENCE [LARGE SCALE GENOMIC DNA]</scope>
    <source>
        <strain evidence="16 17">K172</strain>
    </source>
</reference>
<proteinExistence type="inferred from homology"/>
<comment type="catalytic activity">
    <reaction evidence="10">
        <text>nicotinate beta-D-ribonucleotide + CO2 + diphosphate = quinolinate + 5-phospho-alpha-D-ribose 1-diphosphate + 2 H(+)</text>
        <dbReference type="Rhea" id="RHEA:12733"/>
        <dbReference type="ChEBI" id="CHEBI:15378"/>
        <dbReference type="ChEBI" id="CHEBI:16526"/>
        <dbReference type="ChEBI" id="CHEBI:29959"/>
        <dbReference type="ChEBI" id="CHEBI:33019"/>
        <dbReference type="ChEBI" id="CHEBI:57502"/>
        <dbReference type="ChEBI" id="CHEBI:58017"/>
        <dbReference type="EC" id="2.4.2.19"/>
    </reaction>
</comment>
<dbReference type="AlphaFoldDB" id="A0A2R4BQE1"/>
<accession>A0A2R4BQE1</accession>
<evidence type="ECO:0000259" key="15">
    <source>
        <dbReference type="Pfam" id="PF02749"/>
    </source>
</evidence>
<feature type="binding site" evidence="13">
    <location>
        <position position="210"/>
    </location>
    <ligand>
        <name>substrate</name>
    </ligand>
</feature>
<evidence type="ECO:0000256" key="11">
    <source>
        <dbReference type="ARBA" id="ARBA00069173"/>
    </source>
</evidence>
<evidence type="ECO:0000256" key="10">
    <source>
        <dbReference type="ARBA" id="ARBA00047445"/>
    </source>
</evidence>
<protein>
    <recommendedName>
        <fullName evidence="11">Probable nicotinate-nucleotide pyrophosphorylase [carboxylating]</fullName>
        <ecNumber evidence="5">2.4.2.19</ecNumber>
    </recommendedName>
    <alternativeName>
        <fullName evidence="9">Quinolinate phosphoribosyltransferase [decarboxylating]</fullName>
    </alternativeName>
</protein>
<dbReference type="PIRSF" id="PIRSF006250">
    <property type="entry name" value="NadC_ModD"/>
    <property type="match status" value="1"/>
</dbReference>
<dbReference type="InterPro" id="IPR013785">
    <property type="entry name" value="Aldolase_TIM"/>
</dbReference>
<dbReference type="GO" id="GO:0034213">
    <property type="term" value="P:quinolinate catabolic process"/>
    <property type="evidence" value="ECO:0007669"/>
    <property type="project" value="TreeGrafter"/>
</dbReference>
<dbReference type="InterPro" id="IPR036068">
    <property type="entry name" value="Nicotinate_pribotase-like_C"/>
</dbReference>
<dbReference type="EMBL" id="CP028339">
    <property type="protein sequence ID" value="AVR89555.1"/>
    <property type="molecule type" value="Genomic_DNA"/>
</dbReference>
<keyword evidence="17" id="KW-1185">Reference proteome</keyword>
<evidence type="ECO:0000256" key="9">
    <source>
        <dbReference type="ARBA" id="ARBA00033102"/>
    </source>
</evidence>
<evidence type="ECO:0000256" key="13">
    <source>
        <dbReference type="PIRSR" id="PIRSR006250-1"/>
    </source>
</evidence>
<dbReference type="Gene3D" id="3.20.20.70">
    <property type="entry name" value="Aldolase class I"/>
    <property type="match status" value="1"/>
</dbReference>
<dbReference type="InterPro" id="IPR002638">
    <property type="entry name" value="Quinolinate_PRibosylTrfase_C"/>
</dbReference>
<dbReference type="PANTHER" id="PTHR32179">
    <property type="entry name" value="NICOTINATE-NUCLEOTIDE PYROPHOSPHORYLASE [CARBOXYLATING]"/>
    <property type="match status" value="1"/>
</dbReference>
<comment type="pathway">
    <text evidence="2">Cofactor biosynthesis; NAD(+) biosynthesis; nicotinate D-ribonucleotide from quinolinate: step 1/1.</text>
</comment>
<feature type="binding site" evidence="13">
    <location>
        <position position="143"/>
    </location>
    <ligand>
        <name>substrate</name>
    </ligand>
</feature>